<dbReference type="Pfam" id="PF08239">
    <property type="entry name" value="SH3_3"/>
    <property type="match status" value="1"/>
</dbReference>
<dbReference type="InterPro" id="IPR052354">
    <property type="entry name" value="Cell_Wall_Dynamics_Protein"/>
</dbReference>
<dbReference type="STRING" id="1714016.BA724_06705"/>
<organism evidence="3 4">
    <name type="scientific">Domibacillus iocasae</name>
    <dbReference type="NCBI Taxonomy" id="1714016"/>
    <lineage>
        <taxon>Bacteria</taxon>
        <taxon>Bacillati</taxon>
        <taxon>Bacillota</taxon>
        <taxon>Bacilli</taxon>
        <taxon>Bacillales</taxon>
        <taxon>Bacillaceae</taxon>
        <taxon>Domibacillus</taxon>
    </lineage>
</organism>
<feature type="signal peptide" evidence="1">
    <location>
        <begin position="1"/>
        <end position="23"/>
    </location>
</feature>
<name>A0A1E7DQJ0_9BACI</name>
<evidence type="ECO:0000313" key="4">
    <source>
        <dbReference type="Proteomes" id="UP000095658"/>
    </source>
</evidence>
<comment type="caution">
    <text evidence="3">The sequence shown here is derived from an EMBL/GenBank/DDBJ whole genome shotgun (WGS) entry which is preliminary data.</text>
</comment>
<dbReference type="RefSeq" id="WP_069938570.1">
    <property type="nucleotide sequence ID" value="NZ_MAMP01000021.1"/>
</dbReference>
<sequence length="235" mass="26026">MNVKKMFYVALALIFILTASLHAAPAPTEAAAKVGYVNINSGTLNVRSGPGSSYKVVGSLANNTAVTVSSQTKTGWTEITYKKKRAYVATNYLRMYSFLMDKTKVYTYKADGVISKNVYKGKYDVWDEWSSSDGTFIVYENNKGLYVGWPESEYYTELVYPLKSGKTWKDDFDEAITYKITGMSGTVKTSAGTFKNVVTVKSSEGYISHYAPNVGFVKGTYNGKTTSELVKLTKK</sequence>
<proteinExistence type="predicted"/>
<keyword evidence="4" id="KW-1185">Reference proteome</keyword>
<dbReference type="InterPro" id="IPR003646">
    <property type="entry name" value="SH3-like_bac-type"/>
</dbReference>
<dbReference type="EMBL" id="MAMP01000021">
    <property type="protein sequence ID" value="OES44948.1"/>
    <property type="molecule type" value="Genomic_DNA"/>
</dbReference>
<keyword evidence="1" id="KW-0732">Signal</keyword>
<dbReference type="Proteomes" id="UP000095658">
    <property type="component" value="Unassembled WGS sequence"/>
</dbReference>
<evidence type="ECO:0000256" key="1">
    <source>
        <dbReference type="SAM" id="SignalP"/>
    </source>
</evidence>
<dbReference type="Gene3D" id="2.30.30.40">
    <property type="entry name" value="SH3 Domains"/>
    <property type="match status" value="1"/>
</dbReference>
<dbReference type="PANTHER" id="PTHR34408:SF1">
    <property type="entry name" value="GLYCOSYL HYDROLASE FAMILY 19 DOMAIN-CONTAINING PROTEIN HI_1415"/>
    <property type="match status" value="1"/>
</dbReference>
<reference evidence="3 4" key="1">
    <citation type="submission" date="2016-06" db="EMBL/GenBank/DDBJ databases">
        <title>Domibacillus iocasae genome sequencing.</title>
        <authorList>
            <person name="Verma A."/>
            <person name="Pal Y."/>
            <person name="Ojha A.K."/>
            <person name="Krishnamurthi S."/>
        </authorList>
    </citation>
    <scope>NUCLEOTIDE SEQUENCE [LARGE SCALE GENOMIC DNA]</scope>
    <source>
        <strain evidence="3 4">DSM 29979</strain>
    </source>
</reference>
<feature type="domain" description="SH3b" evidence="2">
    <location>
        <begin position="32"/>
        <end position="97"/>
    </location>
</feature>
<dbReference type="SMART" id="SM00287">
    <property type="entry name" value="SH3b"/>
    <property type="match status" value="1"/>
</dbReference>
<feature type="chain" id="PRO_5039653542" description="SH3b domain-containing protein" evidence="1">
    <location>
        <begin position="24"/>
        <end position="235"/>
    </location>
</feature>
<accession>A0A1E7DQJ0</accession>
<dbReference type="OrthoDB" id="2453732at2"/>
<gene>
    <name evidence="3" type="ORF">BA724_06705</name>
</gene>
<dbReference type="PROSITE" id="PS51781">
    <property type="entry name" value="SH3B"/>
    <property type="match status" value="1"/>
</dbReference>
<evidence type="ECO:0000259" key="2">
    <source>
        <dbReference type="PROSITE" id="PS51781"/>
    </source>
</evidence>
<evidence type="ECO:0000313" key="3">
    <source>
        <dbReference type="EMBL" id="OES44948.1"/>
    </source>
</evidence>
<dbReference type="PANTHER" id="PTHR34408">
    <property type="entry name" value="FAMILY PROTEIN, PUTATIVE-RELATED"/>
    <property type="match status" value="1"/>
</dbReference>
<dbReference type="AlphaFoldDB" id="A0A1E7DQJ0"/>
<protein>
    <recommendedName>
        <fullName evidence="2">SH3b domain-containing protein</fullName>
    </recommendedName>
</protein>